<dbReference type="Proteomes" id="UP000020529">
    <property type="component" value="Unassembled WGS sequence"/>
</dbReference>
<accession>A0A015ST56</accession>
<dbReference type="GeneID" id="99670501"/>
<dbReference type="PANTHER" id="PTHR36456:SF1">
    <property type="entry name" value="UPF0232 PROTEIN SCO3875"/>
    <property type="match status" value="1"/>
</dbReference>
<dbReference type="RefSeq" id="WP_005775689.1">
    <property type="nucleotide sequence ID" value="NZ_JGCY01000243.1"/>
</dbReference>
<name>A0A015ST56_BACFG</name>
<proteinExistence type="predicted"/>
<dbReference type="PANTHER" id="PTHR36456">
    <property type="entry name" value="UPF0232 PROTEIN SCO3875"/>
    <property type="match status" value="1"/>
</dbReference>
<evidence type="ECO:0000313" key="1">
    <source>
        <dbReference type="EMBL" id="EXY75374.1"/>
    </source>
</evidence>
<sequence>MKRNDAEPIGKLIQKYLRQESLESPLNEQRLLDSWETVLGPTIMSYTRDLYIRNQVLYVHLTSAALRQELMMGRELLVRNLNQKVGATVITNIIFR</sequence>
<evidence type="ECO:0000313" key="2">
    <source>
        <dbReference type="Proteomes" id="UP000020529"/>
    </source>
</evidence>
<gene>
    <name evidence="1" type="ORF">M124_0800</name>
</gene>
<evidence type="ECO:0008006" key="3">
    <source>
        <dbReference type="Google" id="ProtNLM"/>
    </source>
</evidence>
<organism evidence="1 2">
    <name type="scientific">Bacteroides fragilis str. 3988T(B)14</name>
    <dbReference type="NCBI Taxonomy" id="1339315"/>
    <lineage>
        <taxon>Bacteria</taxon>
        <taxon>Pseudomonadati</taxon>
        <taxon>Bacteroidota</taxon>
        <taxon>Bacteroidia</taxon>
        <taxon>Bacteroidales</taxon>
        <taxon>Bacteroidaceae</taxon>
        <taxon>Bacteroides</taxon>
    </lineage>
</organism>
<dbReference type="EMBL" id="JGCY01000243">
    <property type="protein sequence ID" value="EXY75374.1"/>
    <property type="molecule type" value="Genomic_DNA"/>
</dbReference>
<comment type="caution">
    <text evidence="1">The sequence shown here is derived from an EMBL/GenBank/DDBJ whole genome shotgun (WGS) entry which is preliminary data.</text>
</comment>
<dbReference type="PATRIC" id="fig|1339315.3.peg.1595"/>
<dbReference type="Pfam" id="PF05258">
    <property type="entry name" value="DciA"/>
    <property type="match status" value="1"/>
</dbReference>
<protein>
    <recommendedName>
        <fullName evidence="3">DUF721 domain-containing protein</fullName>
    </recommendedName>
</protein>
<reference evidence="1 2" key="1">
    <citation type="submission" date="2014-02" db="EMBL/GenBank/DDBJ databases">
        <authorList>
            <person name="Sears C."/>
            <person name="Carroll K."/>
            <person name="Sack B.R."/>
            <person name="Qadri F."/>
            <person name="Myers L.L."/>
            <person name="Chung G.-T."/>
            <person name="Escheverria P."/>
            <person name="Fraser C.M."/>
            <person name="Sadzewicz L."/>
            <person name="Shefchek K.A."/>
            <person name="Tallon L."/>
            <person name="Das S.P."/>
            <person name="Daugherty S."/>
            <person name="Mongodin E.F."/>
        </authorList>
    </citation>
    <scope>NUCLEOTIDE SEQUENCE [LARGE SCALE GENOMIC DNA]</scope>
    <source>
        <strain evidence="2">3988T(B)14</strain>
    </source>
</reference>
<dbReference type="InterPro" id="IPR007922">
    <property type="entry name" value="DciA-like"/>
</dbReference>
<dbReference type="AlphaFoldDB" id="A0A015ST56"/>